<feature type="compositionally biased region" description="Polar residues" evidence="1">
    <location>
        <begin position="92"/>
        <end position="102"/>
    </location>
</feature>
<reference evidence="2 3" key="1">
    <citation type="journal article" date="2018" name="Mol. Plant">
        <title>The genome of Artemisia annua provides insight into the evolution of Asteraceae family and artemisinin biosynthesis.</title>
        <authorList>
            <person name="Shen Q."/>
            <person name="Zhang L."/>
            <person name="Liao Z."/>
            <person name="Wang S."/>
            <person name="Yan T."/>
            <person name="Shi P."/>
            <person name="Liu M."/>
            <person name="Fu X."/>
            <person name="Pan Q."/>
            <person name="Wang Y."/>
            <person name="Lv Z."/>
            <person name="Lu X."/>
            <person name="Zhang F."/>
            <person name="Jiang W."/>
            <person name="Ma Y."/>
            <person name="Chen M."/>
            <person name="Hao X."/>
            <person name="Li L."/>
            <person name="Tang Y."/>
            <person name="Lv G."/>
            <person name="Zhou Y."/>
            <person name="Sun X."/>
            <person name="Brodelius P.E."/>
            <person name="Rose J.K.C."/>
            <person name="Tang K."/>
        </authorList>
    </citation>
    <scope>NUCLEOTIDE SEQUENCE [LARGE SCALE GENOMIC DNA]</scope>
    <source>
        <strain evidence="3">cv. Huhao1</strain>
        <tissue evidence="2">Leaf</tissue>
    </source>
</reference>
<comment type="caution">
    <text evidence="2">The sequence shown here is derived from an EMBL/GenBank/DDBJ whole genome shotgun (WGS) entry which is preliminary data.</text>
</comment>
<feature type="compositionally biased region" description="Polar residues" evidence="1">
    <location>
        <begin position="126"/>
        <end position="138"/>
    </location>
</feature>
<keyword evidence="3" id="KW-1185">Reference proteome</keyword>
<organism evidence="2 3">
    <name type="scientific">Artemisia annua</name>
    <name type="common">Sweet wormwood</name>
    <dbReference type="NCBI Taxonomy" id="35608"/>
    <lineage>
        <taxon>Eukaryota</taxon>
        <taxon>Viridiplantae</taxon>
        <taxon>Streptophyta</taxon>
        <taxon>Embryophyta</taxon>
        <taxon>Tracheophyta</taxon>
        <taxon>Spermatophyta</taxon>
        <taxon>Magnoliopsida</taxon>
        <taxon>eudicotyledons</taxon>
        <taxon>Gunneridae</taxon>
        <taxon>Pentapetalae</taxon>
        <taxon>asterids</taxon>
        <taxon>campanulids</taxon>
        <taxon>Asterales</taxon>
        <taxon>Asteraceae</taxon>
        <taxon>Asteroideae</taxon>
        <taxon>Anthemideae</taxon>
        <taxon>Artemisiinae</taxon>
        <taxon>Artemisia</taxon>
    </lineage>
</organism>
<proteinExistence type="predicted"/>
<gene>
    <name evidence="2" type="ORF">CTI12_AA290870</name>
</gene>
<dbReference type="AlphaFoldDB" id="A0A2U1N9N8"/>
<accession>A0A2U1N9N8</accession>
<dbReference type="Proteomes" id="UP000245207">
    <property type="component" value="Unassembled WGS sequence"/>
</dbReference>
<name>A0A2U1N9N8_ARTAN</name>
<evidence type="ECO:0000313" key="3">
    <source>
        <dbReference type="Proteomes" id="UP000245207"/>
    </source>
</evidence>
<sequence>MPIAIGTRLRINQNDWWLPTGPRKKRRVIKDEIAEQVMKKSMVKNGKLSKRGKTVKCGACGGQGHNKRACTGRRGNQGRTRREGVPDEVLERSTQPVESSATEVGAGPSQPVGTQASEVAAGPSHQVGTQGSHVSQSTRNGGGQRKKRIKRKANIAK</sequence>
<dbReference type="EMBL" id="PKPP01003288">
    <property type="protein sequence ID" value="PWA70192.1"/>
    <property type="molecule type" value="Genomic_DNA"/>
</dbReference>
<feature type="compositionally biased region" description="Basic and acidic residues" evidence="1">
    <location>
        <begin position="80"/>
        <end position="91"/>
    </location>
</feature>
<protein>
    <submittedName>
        <fullName evidence="2">Zinc finger, SWIM-type</fullName>
    </submittedName>
</protein>
<feature type="compositionally biased region" description="Basic residues" evidence="1">
    <location>
        <begin position="144"/>
        <end position="157"/>
    </location>
</feature>
<evidence type="ECO:0000313" key="2">
    <source>
        <dbReference type="EMBL" id="PWA70192.1"/>
    </source>
</evidence>
<feature type="region of interest" description="Disordered" evidence="1">
    <location>
        <begin position="57"/>
        <end position="157"/>
    </location>
</feature>
<evidence type="ECO:0000256" key="1">
    <source>
        <dbReference type="SAM" id="MobiDB-lite"/>
    </source>
</evidence>